<accession>A0A0F9D6B7</accession>
<dbReference type="EMBL" id="LAZR01040902">
    <property type="protein sequence ID" value="KKL13326.1"/>
    <property type="molecule type" value="Genomic_DNA"/>
</dbReference>
<gene>
    <name evidence="2" type="ORF">LCGC14_2526880</name>
</gene>
<reference evidence="2" key="1">
    <citation type="journal article" date="2015" name="Nature">
        <title>Complex archaea that bridge the gap between prokaryotes and eukaryotes.</title>
        <authorList>
            <person name="Spang A."/>
            <person name="Saw J.H."/>
            <person name="Jorgensen S.L."/>
            <person name="Zaremba-Niedzwiedzka K."/>
            <person name="Martijn J."/>
            <person name="Lind A.E."/>
            <person name="van Eijk R."/>
            <person name="Schleper C."/>
            <person name="Guy L."/>
            <person name="Ettema T.J."/>
        </authorList>
    </citation>
    <scope>NUCLEOTIDE SEQUENCE</scope>
</reference>
<evidence type="ECO:0000313" key="2">
    <source>
        <dbReference type="EMBL" id="KKL13326.1"/>
    </source>
</evidence>
<organism evidence="2">
    <name type="scientific">marine sediment metagenome</name>
    <dbReference type="NCBI Taxonomy" id="412755"/>
    <lineage>
        <taxon>unclassified sequences</taxon>
        <taxon>metagenomes</taxon>
        <taxon>ecological metagenomes</taxon>
    </lineage>
</organism>
<evidence type="ECO:0000256" key="1">
    <source>
        <dbReference type="SAM" id="MobiDB-lite"/>
    </source>
</evidence>
<feature type="region of interest" description="Disordered" evidence="1">
    <location>
        <begin position="323"/>
        <end position="382"/>
    </location>
</feature>
<protein>
    <submittedName>
        <fullName evidence="2">Uncharacterized protein</fullName>
    </submittedName>
</protein>
<dbReference type="AlphaFoldDB" id="A0A0F9D6B7"/>
<comment type="caution">
    <text evidence="2">The sequence shown here is derived from an EMBL/GenBank/DDBJ whole genome shotgun (WGS) entry which is preliminary data.</text>
</comment>
<sequence length="382" mass="40894">MKTPRSSWFASKKNARRHGGLVCPRTRRLLLEPLEHRLLLAVVQWDGGPTGDGTSWHEAVNWVGDELPGANDDVMIDAAGDVTITHSTGTTTIHSLVSSNALMLSGGRLDVATTIETDNTITISGGTLANATVADDATLIATANSNNRLDGVTVNGDLYLSTSSAQVKIEGGTTFANAHLSGNYSEIGFAPGQTLTGNILLEGTDSNYRYVSMNGTSGTLTIGPAGSIKTAAGFGGIGYVGVNAYGTYGGTMTLVNQGLISAEASGPDAVCSTGELDQHGDPASQWRWHAEPLEVPGRRRYAHCRRIQYCAGLGRLRADFREHSSSGRHTGSYRRIPATRRRSLGKWNGPSEFDQRRSNPSRWRRGGRQASYRGHVRAVARR</sequence>
<name>A0A0F9D6B7_9ZZZZ</name>
<proteinExistence type="predicted"/>